<proteinExistence type="predicted"/>
<protein>
    <submittedName>
        <fullName evidence="1">Uncharacterized protein</fullName>
    </submittedName>
</protein>
<reference evidence="1" key="1">
    <citation type="journal article" date="2015" name="Nature">
        <title>Complex archaea that bridge the gap between prokaryotes and eukaryotes.</title>
        <authorList>
            <person name="Spang A."/>
            <person name="Saw J.H."/>
            <person name="Jorgensen S.L."/>
            <person name="Zaremba-Niedzwiedzka K."/>
            <person name="Martijn J."/>
            <person name="Lind A.E."/>
            <person name="van Eijk R."/>
            <person name="Schleper C."/>
            <person name="Guy L."/>
            <person name="Ettema T.J."/>
        </authorList>
    </citation>
    <scope>NUCLEOTIDE SEQUENCE</scope>
</reference>
<comment type="caution">
    <text evidence="1">The sequence shown here is derived from an EMBL/GenBank/DDBJ whole genome shotgun (WGS) entry which is preliminary data.</text>
</comment>
<evidence type="ECO:0000313" key="1">
    <source>
        <dbReference type="EMBL" id="KKM04156.1"/>
    </source>
</evidence>
<organism evidence="1">
    <name type="scientific">marine sediment metagenome</name>
    <dbReference type="NCBI Taxonomy" id="412755"/>
    <lineage>
        <taxon>unclassified sequences</taxon>
        <taxon>metagenomes</taxon>
        <taxon>ecological metagenomes</taxon>
    </lineage>
</organism>
<gene>
    <name evidence="1" type="ORF">LCGC14_1767080</name>
</gene>
<dbReference type="EMBL" id="LAZR01016519">
    <property type="protein sequence ID" value="KKM04156.1"/>
    <property type="molecule type" value="Genomic_DNA"/>
</dbReference>
<accession>A0A0F9JE60</accession>
<dbReference type="AlphaFoldDB" id="A0A0F9JE60"/>
<name>A0A0F9JE60_9ZZZZ</name>
<sequence length="117" mass="13602">MSKEKIEEIKNGIADYHREQKVLLRLIRLTKGLTQTKFDELFRARGLGGSKFICINHYGISGDSFFLGGMMGESDPWSWYLDLLQHMMTVGLIDTKRNEKDEIVYVLPEEEENKKCQ</sequence>